<proteinExistence type="predicted"/>
<name>A0A2G9TC20_TELCI</name>
<evidence type="ECO:0000259" key="1">
    <source>
        <dbReference type="SMART" id="SM01048"/>
    </source>
</evidence>
<evidence type="ECO:0000313" key="2">
    <source>
        <dbReference type="EMBL" id="PIO55494.1"/>
    </source>
</evidence>
<sequence length="122" mass="13374">PCMSCPQLAVVPLLTGYRNGFITLLTSTNGRCKTIELTCEGSSPDDQLALVISGTVFEQGVGSLETNLTCNDMMTWTTPSGYAVPLVSCGIRIGMYRVYSGNYVLIIDDYHICSYDSVVYHW</sequence>
<dbReference type="Pfam" id="PF01681">
    <property type="entry name" value="C6"/>
    <property type="match status" value="1"/>
</dbReference>
<feature type="domain" description="C6" evidence="1">
    <location>
        <begin position="2"/>
        <end position="89"/>
    </location>
</feature>
<accession>A0A2G9TC20</accession>
<dbReference type="Proteomes" id="UP000230423">
    <property type="component" value="Unassembled WGS sequence"/>
</dbReference>
<organism evidence="2 3">
    <name type="scientific">Teladorsagia circumcincta</name>
    <name type="common">Brown stomach worm</name>
    <name type="synonym">Ostertagia circumcincta</name>
    <dbReference type="NCBI Taxonomy" id="45464"/>
    <lineage>
        <taxon>Eukaryota</taxon>
        <taxon>Metazoa</taxon>
        <taxon>Ecdysozoa</taxon>
        <taxon>Nematoda</taxon>
        <taxon>Chromadorea</taxon>
        <taxon>Rhabditida</taxon>
        <taxon>Rhabditina</taxon>
        <taxon>Rhabditomorpha</taxon>
        <taxon>Strongyloidea</taxon>
        <taxon>Trichostrongylidae</taxon>
        <taxon>Teladorsagia</taxon>
    </lineage>
</organism>
<dbReference type="AlphaFoldDB" id="A0A2G9TC20"/>
<dbReference type="OrthoDB" id="5873713at2759"/>
<feature type="non-terminal residue" evidence="2">
    <location>
        <position position="1"/>
    </location>
</feature>
<reference evidence="2 3" key="1">
    <citation type="submission" date="2015-09" db="EMBL/GenBank/DDBJ databases">
        <title>Draft genome of the parasitic nematode Teladorsagia circumcincta isolate WARC Sus (inbred).</title>
        <authorList>
            <person name="Mitreva M."/>
        </authorList>
    </citation>
    <scope>NUCLEOTIDE SEQUENCE [LARGE SCALE GENOMIC DNA]</scope>
    <source>
        <strain evidence="2 3">S</strain>
    </source>
</reference>
<dbReference type="EMBL" id="KZ385749">
    <property type="protein sequence ID" value="PIO55494.1"/>
    <property type="molecule type" value="Genomic_DNA"/>
</dbReference>
<evidence type="ECO:0000313" key="3">
    <source>
        <dbReference type="Proteomes" id="UP000230423"/>
    </source>
</evidence>
<keyword evidence="3" id="KW-1185">Reference proteome</keyword>
<dbReference type="SMART" id="SM01048">
    <property type="entry name" value="C6"/>
    <property type="match status" value="1"/>
</dbReference>
<gene>
    <name evidence="2" type="ORF">TELCIR_23118</name>
</gene>
<dbReference type="InterPro" id="IPR002601">
    <property type="entry name" value="C6_domain"/>
</dbReference>
<protein>
    <submittedName>
        <fullName evidence="2">C6 domain protein</fullName>
    </submittedName>
</protein>